<dbReference type="PROSITE" id="PS50109">
    <property type="entry name" value="HIS_KIN"/>
    <property type="match status" value="1"/>
</dbReference>
<dbReference type="SMART" id="SM00388">
    <property type="entry name" value="HisKA"/>
    <property type="match status" value="1"/>
</dbReference>
<evidence type="ECO:0000256" key="2">
    <source>
        <dbReference type="ARBA" id="ARBA00012438"/>
    </source>
</evidence>
<comment type="caution">
    <text evidence="10">The sequence shown here is derived from an EMBL/GenBank/DDBJ whole genome shotgun (WGS) entry which is preliminary data.</text>
</comment>
<accession>A0A2N5HBY3</accession>
<dbReference type="PANTHER" id="PTHR43065">
    <property type="entry name" value="SENSOR HISTIDINE KINASE"/>
    <property type="match status" value="1"/>
</dbReference>
<dbReference type="Gene3D" id="1.10.490.70">
    <property type="entry name" value="Histidine kinase N-terminal domain"/>
    <property type="match status" value="1"/>
</dbReference>
<keyword evidence="8" id="KW-0902">Two-component regulatory system</keyword>
<dbReference type="CDD" id="cd14755">
    <property type="entry name" value="GS_BA2291-HK-like"/>
    <property type="match status" value="1"/>
</dbReference>
<evidence type="ECO:0000256" key="5">
    <source>
        <dbReference type="ARBA" id="ARBA00022741"/>
    </source>
</evidence>
<evidence type="ECO:0000256" key="1">
    <source>
        <dbReference type="ARBA" id="ARBA00000085"/>
    </source>
</evidence>
<dbReference type="AlphaFoldDB" id="A0A2N5HBY3"/>
<reference evidence="10 11" key="1">
    <citation type="submission" date="2017-11" db="EMBL/GenBank/DDBJ databases">
        <title>Comparitive Functional Genomics of Dry Heat Resistant strains isolated from the Viking Spacecraft.</title>
        <authorList>
            <person name="Seuylemezian A."/>
            <person name="Cooper K."/>
            <person name="Vaishampayan P."/>
        </authorList>
    </citation>
    <scope>NUCLEOTIDE SEQUENCE [LARGE SCALE GENOMIC DNA]</scope>
    <source>
        <strain evidence="10 11">V32-6</strain>
    </source>
</reference>
<dbReference type="InterPro" id="IPR036890">
    <property type="entry name" value="HATPase_C_sf"/>
</dbReference>
<dbReference type="InterPro" id="IPR004358">
    <property type="entry name" value="Sig_transdc_His_kin-like_C"/>
</dbReference>
<dbReference type="InterPro" id="IPR005467">
    <property type="entry name" value="His_kinase_dom"/>
</dbReference>
<evidence type="ECO:0000256" key="6">
    <source>
        <dbReference type="ARBA" id="ARBA00022777"/>
    </source>
</evidence>
<dbReference type="PANTHER" id="PTHR43065:SF10">
    <property type="entry name" value="PEROXIDE STRESS-ACTIVATED HISTIDINE KINASE MAK3"/>
    <property type="match status" value="1"/>
</dbReference>
<dbReference type="Pfam" id="PF09385">
    <property type="entry name" value="HisK_N"/>
    <property type="match status" value="1"/>
</dbReference>
<dbReference type="Gene3D" id="1.10.287.130">
    <property type="match status" value="1"/>
</dbReference>
<organism evidence="10 11">
    <name type="scientific">Neobacillus cucumis</name>
    <dbReference type="NCBI Taxonomy" id="1740721"/>
    <lineage>
        <taxon>Bacteria</taxon>
        <taxon>Bacillati</taxon>
        <taxon>Bacillota</taxon>
        <taxon>Bacilli</taxon>
        <taxon>Bacillales</taxon>
        <taxon>Bacillaceae</taxon>
        <taxon>Neobacillus</taxon>
    </lineage>
</organism>
<comment type="catalytic activity">
    <reaction evidence="1">
        <text>ATP + protein L-histidine = ADP + protein N-phospho-L-histidine.</text>
        <dbReference type="EC" id="2.7.13.3"/>
    </reaction>
</comment>
<dbReference type="Proteomes" id="UP000234950">
    <property type="component" value="Unassembled WGS sequence"/>
</dbReference>
<dbReference type="SMART" id="SM00387">
    <property type="entry name" value="HATPase_c"/>
    <property type="match status" value="1"/>
</dbReference>
<dbReference type="CDD" id="cd00082">
    <property type="entry name" value="HisKA"/>
    <property type="match status" value="1"/>
</dbReference>
<dbReference type="SUPFAM" id="SSF55874">
    <property type="entry name" value="ATPase domain of HSP90 chaperone/DNA topoisomerase II/histidine kinase"/>
    <property type="match status" value="1"/>
</dbReference>
<dbReference type="InterPro" id="IPR018984">
    <property type="entry name" value="Histidine_kinase_N"/>
</dbReference>
<keyword evidence="5" id="KW-0547">Nucleotide-binding</keyword>
<dbReference type="OrthoDB" id="9815750at2"/>
<feature type="domain" description="Histidine kinase" evidence="9">
    <location>
        <begin position="166"/>
        <end position="374"/>
    </location>
</feature>
<dbReference type="Gene3D" id="3.30.565.10">
    <property type="entry name" value="Histidine kinase-like ATPase, C-terminal domain"/>
    <property type="match status" value="1"/>
</dbReference>
<dbReference type="GO" id="GO:0000155">
    <property type="term" value="F:phosphorelay sensor kinase activity"/>
    <property type="evidence" value="ECO:0007669"/>
    <property type="project" value="InterPro"/>
</dbReference>
<keyword evidence="11" id="KW-1185">Reference proteome</keyword>
<evidence type="ECO:0000313" key="11">
    <source>
        <dbReference type="Proteomes" id="UP000234950"/>
    </source>
</evidence>
<keyword evidence="3" id="KW-0597">Phosphoprotein</keyword>
<dbReference type="RefSeq" id="WP_101649223.1">
    <property type="nucleotide sequence ID" value="NZ_PGVE01000064.1"/>
</dbReference>
<dbReference type="InterPro" id="IPR003594">
    <property type="entry name" value="HATPase_dom"/>
</dbReference>
<keyword evidence="4" id="KW-0808">Transferase</keyword>
<dbReference type="EC" id="2.7.13.3" evidence="2"/>
<dbReference type="Pfam" id="PF02518">
    <property type="entry name" value="HATPase_c"/>
    <property type="match status" value="1"/>
</dbReference>
<evidence type="ECO:0000256" key="7">
    <source>
        <dbReference type="ARBA" id="ARBA00022840"/>
    </source>
</evidence>
<keyword evidence="6 10" id="KW-0418">Kinase</keyword>
<evidence type="ECO:0000256" key="4">
    <source>
        <dbReference type="ARBA" id="ARBA00022679"/>
    </source>
</evidence>
<keyword evidence="7" id="KW-0067">ATP-binding</keyword>
<gene>
    <name evidence="10" type="ORF">CVD27_17785</name>
</gene>
<proteinExistence type="predicted"/>
<evidence type="ECO:0000259" key="9">
    <source>
        <dbReference type="PROSITE" id="PS50109"/>
    </source>
</evidence>
<dbReference type="Pfam" id="PF00512">
    <property type="entry name" value="HisKA"/>
    <property type="match status" value="1"/>
</dbReference>
<dbReference type="InterPro" id="IPR036097">
    <property type="entry name" value="HisK_dim/P_sf"/>
</dbReference>
<dbReference type="InterPro" id="IPR003661">
    <property type="entry name" value="HisK_dim/P_dom"/>
</dbReference>
<name>A0A2N5HBY3_9BACI</name>
<sequence>MFTGEQTDLIAFFANNKEQLVQEWENAIMIYQGDPFKGKIRENGEALLNVILTMHSKSKEELLTIIEKIAIDISEERVMADINIGDFVYNVNIGRTILYSFLSKTGLTWSELQKSINDINFCFDKFLYFAVSHYSEAKNKIIEEKTMFIDSTHQDRLTLLGQMTSSFIHEFRNPLTSVQGFIQLLKADYPNMRYLDIISSELDQLNFRISQFLLLSKKELIGKEKVFFKLNYLIDEVLNFLYPSILDGKVKIQNNLSDDFTLNGYADEIRQVFINIIFNAIDVLNHHEVPNPTIEIHSSLEDNETIKISISNNGPVIPVEMHKTIFEPFFTTKKLGTGLGLFVCKEIIEKHKGELTCDSSRDKTTFSIYLPVALEADEEQEENL</sequence>
<evidence type="ECO:0000256" key="8">
    <source>
        <dbReference type="ARBA" id="ARBA00023012"/>
    </source>
</evidence>
<dbReference type="PRINTS" id="PR00344">
    <property type="entry name" value="BCTRLSENSOR"/>
</dbReference>
<evidence type="ECO:0000256" key="3">
    <source>
        <dbReference type="ARBA" id="ARBA00022553"/>
    </source>
</evidence>
<dbReference type="SUPFAM" id="SSF47384">
    <property type="entry name" value="Homodimeric domain of signal transducing histidine kinase"/>
    <property type="match status" value="1"/>
</dbReference>
<dbReference type="GO" id="GO:0005524">
    <property type="term" value="F:ATP binding"/>
    <property type="evidence" value="ECO:0007669"/>
    <property type="project" value="UniProtKB-KW"/>
</dbReference>
<evidence type="ECO:0000313" key="10">
    <source>
        <dbReference type="EMBL" id="PLS03031.1"/>
    </source>
</evidence>
<protein>
    <recommendedName>
        <fullName evidence="2">histidine kinase</fullName>
        <ecNumber evidence="2">2.7.13.3</ecNumber>
    </recommendedName>
</protein>
<dbReference type="EMBL" id="PGVE01000064">
    <property type="protein sequence ID" value="PLS03031.1"/>
    <property type="molecule type" value="Genomic_DNA"/>
</dbReference>